<dbReference type="OrthoDB" id="10250458at2759"/>
<evidence type="ECO:0000256" key="1">
    <source>
        <dbReference type="ARBA" id="ARBA00011045"/>
    </source>
</evidence>
<protein>
    <submittedName>
        <fullName evidence="4">Nucleotide exchange factor Fes1-domain-containing protein</fullName>
    </submittedName>
</protein>
<dbReference type="GO" id="GO:0005783">
    <property type="term" value="C:endoplasmic reticulum"/>
    <property type="evidence" value="ECO:0007669"/>
    <property type="project" value="TreeGrafter"/>
</dbReference>
<accession>A0A1Y2HXG6</accession>
<dbReference type="STRING" id="765915.A0A1Y2HXG6"/>
<evidence type="ECO:0000313" key="5">
    <source>
        <dbReference type="Proteomes" id="UP000193411"/>
    </source>
</evidence>
<dbReference type="AlphaFoldDB" id="A0A1Y2HXG6"/>
<feature type="domain" description="Nucleotide exchange factor Fes1" evidence="3">
    <location>
        <begin position="9"/>
        <end position="93"/>
    </location>
</feature>
<gene>
    <name evidence="4" type="ORF">BCR44DRAFT_1427536</name>
</gene>
<name>A0A1Y2HXG6_9FUNG</name>
<dbReference type="InterPro" id="IPR016024">
    <property type="entry name" value="ARM-type_fold"/>
</dbReference>
<dbReference type="InterPro" id="IPR011989">
    <property type="entry name" value="ARM-like"/>
</dbReference>
<dbReference type="Pfam" id="PF08609">
    <property type="entry name" value="Fes1"/>
    <property type="match status" value="1"/>
</dbReference>
<reference evidence="4 5" key="1">
    <citation type="submission" date="2016-07" db="EMBL/GenBank/DDBJ databases">
        <title>Pervasive Adenine N6-methylation of Active Genes in Fungi.</title>
        <authorList>
            <consortium name="DOE Joint Genome Institute"/>
            <person name="Mondo S.J."/>
            <person name="Dannebaum R.O."/>
            <person name="Kuo R.C."/>
            <person name="Labutti K."/>
            <person name="Haridas S."/>
            <person name="Kuo A."/>
            <person name="Salamov A."/>
            <person name="Ahrendt S.R."/>
            <person name="Lipzen A."/>
            <person name="Sullivan W."/>
            <person name="Andreopoulos W.B."/>
            <person name="Clum A."/>
            <person name="Lindquist E."/>
            <person name="Daum C."/>
            <person name="Ramamoorthy G.K."/>
            <person name="Gryganskyi A."/>
            <person name="Culley D."/>
            <person name="Magnuson J.K."/>
            <person name="James T.Y."/>
            <person name="O'Malley M.A."/>
            <person name="Stajich J.E."/>
            <person name="Spatafora J.W."/>
            <person name="Visel A."/>
            <person name="Grigoriev I.V."/>
        </authorList>
    </citation>
    <scope>NUCLEOTIDE SEQUENCE [LARGE SCALE GENOMIC DNA]</scope>
    <source>
        <strain evidence="4 5">PL171</strain>
    </source>
</reference>
<evidence type="ECO:0000256" key="2">
    <source>
        <dbReference type="ARBA" id="ARBA00022737"/>
    </source>
</evidence>
<keyword evidence="2" id="KW-0677">Repeat</keyword>
<sequence>MENKQQLDLNTLLKWGIEHSTANEDPTIDRSAQLEKIDPKWIDLILGKPDAVRMRDAMDAILNADQSRDLSERLAYFDELELLVESIDNANDLKPCKLWAPLLDLMTAQKEPEDIRKFAAWVVATALQNNPKAIKDWAEAGGLAVLTRAVKQESSASVVAKLVAIASALVNDSPTHWIPLLHADGTLQSLAMALHARPRHPSAKRLLHMLANVMDAVPSVAQMFSGKGWMEQMVDVHVRCTNEGPDYLEKALQFVVLVSKHVGQDVLAAKVWVELREVVDESEGADPGAVDEEVVKQIRETAGKAVEEMKKSSQP</sequence>
<dbReference type="SUPFAM" id="SSF48371">
    <property type="entry name" value="ARM repeat"/>
    <property type="match status" value="1"/>
</dbReference>
<comment type="similarity">
    <text evidence="1">Belongs to the FES1 family.</text>
</comment>
<dbReference type="Gene3D" id="1.25.10.10">
    <property type="entry name" value="Leucine-rich Repeat Variant"/>
    <property type="match status" value="1"/>
</dbReference>
<dbReference type="PANTHER" id="PTHR19316:SF18">
    <property type="entry name" value="HSP70-BINDING PROTEIN 1"/>
    <property type="match status" value="1"/>
</dbReference>
<dbReference type="InterPro" id="IPR050693">
    <property type="entry name" value="Hsp70_NEF-Inhibitors"/>
</dbReference>
<organism evidence="4 5">
    <name type="scientific">Catenaria anguillulae PL171</name>
    <dbReference type="NCBI Taxonomy" id="765915"/>
    <lineage>
        <taxon>Eukaryota</taxon>
        <taxon>Fungi</taxon>
        <taxon>Fungi incertae sedis</taxon>
        <taxon>Blastocladiomycota</taxon>
        <taxon>Blastocladiomycetes</taxon>
        <taxon>Blastocladiales</taxon>
        <taxon>Catenariaceae</taxon>
        <taxon>Catenaria</taxon>
    </lineage>
</organism>
<keyword evidence="5" id="KW-1185">Reference proteome</keyword>
<dbReference type="GO" id="GO:0000774">
    <property type="term" value="F:adenyl-nucleotide exchange factor activity"/>
    <property type="evidence" value="ECO:0007669"/>
    <property type="project" value="TreeGrafter"/>
</dbReference>
<dbReference type="PANTHER" id="PTHR19316">
    <property type="entry name" value="PROTEIN FOLDING REGULATOR"/>
    <property type="match status" value="1"/>
</dbReference>
<evidence type="ECO:0000259" key="3">
    <source>
        <dbReference type="Pfam" id="PF08609"/>
    </source>
</evidence>
<dbReference type="InterPro" id="IPR013918">
    <property type="entry name" value="Nucleotide_exch_fac_Fes1"/>
</dbReference>
<comment type="caution">
    <text evidence="4">The sequence shown here is derived from an EMBL/GenBank/DDBJ whole genome shotgun (WGS) entry which is preliminary data.</text>
</comment>
<proteinExistence type="inferred from homology"/>
<dbReference type="EMBL" id="MCFL01000006">
    <property type="protein sequence ID" value="ORZ39260.1"/>
    <property type="molecule type" value="Genomic_DNA"/>
</dbReference>
<evidence type="ECO:0000313" key="4">
    <source>
        <dbReference type="EMBL" id="ORZ39260.1"/>
    </source>
</evidence>
<dbReference type="Proteomes" id="UP000193411">
    <property type="component" value="Unassembled WGS sequence"/>
</dbReference>